<accession>M6KGQ0</accession>
<sequence length="59" mass="7159">MANTIQLKIYFSPHFISNFKIQIFLKFSKKSKIFRIQLRFTNLITFPEIATILYFIREV</sequence>
<evidence type="ECO:0000313" key="2">
    <source>
        <dbReference type="Proteomes" id="UP000012137"/>
    </source>
</evidence>
<reference evidence="1 2" key="1">
    <citation type="submission" date="2013-01" db="EMBL/GenBank/DDBJ databases">
        <authorList>
            <person name="Harkins D.M."/>
            <person name="Durkin A.S."/>
            <person name="Brinkac L.M."/>
            <person name="Haft D.H."/>
            <person name="Selengut J.D."/>
            <person name="Sanka R."/>
            <person name="DePew J."/>
            <person name="Purushe J."/>
            <person name="Peacock S.J."/>
            <person name="Thaipadungpanit J."/>
            <person name="Wuthiekanun V.W."/>
            <person name="Day N.P."/>
            <person name="Vinetz J.M."/>
            <person name="Sutton G.G."/>
            <person name="Nierman W.C."/>
            <person name="Fouts D.E."/>
        </authorList>
    </citation>
    <scope>NUCLEOTIDE SEQUENCE [LARGE SCALE GENOMIC DNA]</scope>
    <source>
        <strain evidence="1 2">L0374</strain>
    </source>
</reference>
<gene>
    <name evidence="1" type="ORF">LEP1GSC083_2050</name>
</gene>
<comment type="caution">
    <text evidence="1">The sequence shown here is derived from an EMBL/GenBank/DDBJ whole genome shotgun (WGS) entry which is preliminary data.</text>
</comment>
<name>M6KGQ0_LEPIR</name>
<dbReference type="EMBL" id="AHMZ02000068">
    <property type="protein sequence ID" value="EMN30853.1"/>
    <property type="molecule type" value="Genomic_DNA"/>
</dbReference>
<dbReference type="Proteomes" id="UP000012137">
    <property type="component" value="Unassembled WGS sequence"/>
</dbReference>
<protein>
    <submittedName>
        <fullName evidence="1">Uncharacterized protein</fullName>
    </submittedName>
</protein>
<organism evidence="1 2">
    <name type="scientific">Leptospira interrogans serovar Pyrogenes str. L0374</name>
    <dbReference type="NCBI Taxonomy" id="1049928"/>
    <lineage>
        <taxon>Bacteria</taxon>
        <taxon>Pseudomonadati</taxon>
        <taxon>Spirochaetota</taxon>
        <taxon>Spirochaetia</taxon>
        <taxon>Leptospirales</taxon>
        <taxon>Leptospiraceae</taxon>
        <taxon>Leptospira</taxon>
    </lineage>
</organism>
<evidence type="ECO:0000313" key="1">
    <source>
        <dbReference type="EMBL" id="EMN30853.1"/>
    </source>
</evidence>
<proteinExistence type="predicted"/>
<dbReference type="AlphaFoldDB" id="M6KGQ0"/>